<organism evidence="10 11">
    <name type="scientific">Erwinia mallotivora</name>
    <dbReference type="NCBI Taxonomy" id="69222"/>
    <lineage>
        <taxon>Bacteria</taxon>
        <taxon>Pseudomonadati</taxon>
        <taxon>Pseudomonadota</taxon>
        <taxon>Gammaproteobacteria</taxon>
        <taxon>Enterobacterales</taxon>
        <taxon>Erwiniaceae</taxon>
        <taxon>Erwinia</taxon>
    </lineage>
</organism>
<protein>
    <recommendedName>
        <fullName evidence="8">tRNA(Ile)-lysidine synthase</fullName>
        <ecNumber evidence="8">6.3.4.19</ecNumber>
    </recommendedName>
    <alternativeName>
        <fullName evidence="8">tRNA(Ile)-2-lysyl-cytidine synthase</fullName>
    </alternativeName>
    <alternativeName>
        <fullName evidence="8">tRNA(Ile)-lysidine synthetase</fullName>
    </alternativeName>
</protein>
<evidence type="ECO:0000256" key="2">
    <source>
        <dbReference type="ARBA" id="ARBA00022490"/>
    </source>
</evidence>
<dbReference type="GO" id="GO:0005524">
    <property type="term" value="F:ATP binding"/>
    <property type="evidence" value="ECO:0007669"/>
    <property type="project" value="UniProtKB-UniRule"/>
</dbReference>
<evidence type="ECO:0000313" key="10">
    <source>
        <dbReference type="EMBL" id="EXU75721.1"/>
    </source>
</evidence>
<keyword evidence="11" id="KW-1185">Reference proteome</keyword>
<keyword evidence="6 8" id="KW-0067">ATP-binding</keyword>
<dbReference type="Pfam" id="PF09179">
    <property type="entry name" value="TilS"/>
    <property type="match status" value="1"/>
</dbReference>
<keyword evidence="5 8" id="KW-0547">Nucleotide-binding</keyword>
<dbReference type="GO" id="GO:0032267">
    <property type="term" value="F:tRNA(Ile)-lysidine synthase activity"/>
    <property type="evidence" value="ECO:0007669"/>
    <property type="project" value="UniProtKB-EC"/>
</dbReference>
<comment type="similarity">
    <text evidence="8">Belongs to the tRNA(Ile)-lysidine synthase family.</text>
</comment>
<dbReference type="SUPFAM" id="SSF52402">
    <property type="entry name" value="Adenine nucleotide alpha hydrolases-like"/>
    <property type="match status" value="1"/>
</dbReference>
<proteinExistence type="inferred from homology"/>
<comment type="subcellular location">
    <subcellularLocation>
        <location evidence="1 8">Cytoplasm</location>
    </subcellularLocation>
</comment>
<evidence type="ECO:0000256" key="1">
    <source>
        <dbReference type="ARBA" id="ARBA00004496"/>
    </source>
</evidence>
<dbReference type="InterPro" id="IPR015262">
    <property type="entry name" value="tRNA_Ile_lys_synt_subst-bd"/>
</dbReference>
<dbReference type="Gene3D" id="3.40.50.620">
    <property type="entry name" value="HUPs"/>
    <property type="match status" value="1"/>
</dbReference>
<dbReference type="SUPFAM" id="SSF56037">
    <property type="entry name" value="PheT/TilS domain"/>
    <property type="match status" value="1"/>
</dbReference>
<comment type="caution">
    <text evidence="10">The sequence shown here is derived from an EMBL/GenBank/DDBJ whole genome shotgun (WGS) entry which is preliminary data.</text>
</comment>
<reference evidence="10 11" key="1">
    <citation type="submission" date="2014-02" db="EMBL/GenBank/DDBJ databases">
        <title>Draft genome of Erwinia mallotivora strain BT-MARDI, a papaya dieback pathogen.</title>
        <authorList>
            <person name="Redzuan R."/>
            <person name="Abu Bakar N."/>
            <person name="Badrun R."/>
            <person name="Mohd Raih M.F."/>
            <person name="Rozano L."/>
            <person name="Mat Amin N."/>
        </authorList>
    </citation>
    <scope>NUCLEOTIDE SEQUENCE [LARGE SCALE GENOMIC DNA]</scope>
    <source>
        <strain evidence="10 11">BT-MARDI</strain>
    </source>
</reference>
<feature type="binding site" evidence="8">
    <location>
        <begin position="21"/>
        <end position="26"/>
    </location>
    <ligand>
        <name>ATP</name>
        <dbReference type="ChEBI" id="CHEBI:30616"/>
    </ligand>
</feature>
<evidence type="ECO:0000256" key="7">
    <source>
        <dbReference type="ARBA" id="ARBA00048539"/>
    </source>
</evidence>
<dbReference type="PANTHER" id="PTHR43033">
    <property type="entry name" value="TRNA(ILE)-LYSIDINE SYNTHASE-RELATED"/>
    <property type="match status" value="1"/>
</dbReference>
<sequence>MSLRYLQQQLDGHQHLLVAYSGGLDSSVLLHQLVCLRQQLPELHLRAIHVHHGLNPQAGSWVKHCRKQCAEWQVELEVVKVQVDARGKGIEAAARAVRYQAFVEHLRPEDALLTAQHQDDQCETLLLALKRGSGPAGLSAMPARGITGGHVHLRPLLSCSRLQLENWAAENHLQWIEDDSNQDCRYDRNFLRQAVIPLLNARWPHFSQATARSASLCAEQEQLLDELLAESLDALIDQQGSLAVAPLAAMSDSRRSALIRRWIARQEGQMPSRDALRRIWLEVACSREDAEPRLLLGQHEIRRYRNRLYWLARCEPVRNVVIEWPASVRSVALPAGMGWLVRRESEENHDGQRTVAGHNIYEKEAGCCAPSAEATVTIRPPAGHERVTVRFQARGKFHFVGRAGSRSLKKLWQELGVPPWQRERIPMIFYDDQLIAAPGIFVTREGQAGTGTFWQTDWQNTPV</sequence>
<evidence type="ECO:0000256" key="6">
    <source>
        <dbReference type="ARBA" id="ARBA00022840"/>
    </source>
</evidence>
<keyword evidence="2 8" id="KW-0963">Cytoplasm</keyword>
<dbReference type="EC" id="6.3.4.19" evidence="8"/>
<evidence type="ECO:0000256" key="3">
    <source>
        <dbReference type="ARBA" id="ARBA00022598"/>
    </source>
</evidence>
<dbReference type="GO" id="GO:0005737">
    <property type="term" value="C:cytoplasm"/>
    <property type="evidence" value="ECO:0007669"/>
    <property type="project" value="UniProtKB-SubCell"/>
</dbReference>
<dbReference type="Proteomes" id="UP000019918">
    <property type="component" value="Unassembled WGS sequence"/>
</dbReference>
<dbReference type="InterPro" id="IPR011063">
    <property type="entry name" value="TilS/TtcA_N"/>
</dbReference>
<dbReference type="HAMAP" id="MF_01161">
    <property type="entry name" value="tRNA_Ile_lys_synt"/>
    <property type="match status" value="1"/>
</dbReference>
<dbReference type="NCBIfam" id="TIGR02433">
    <property type="entry name" value="lysidine_TilS_C"/>
    <property type="match status" value="1"/>
</dbReference>
<dbReference type="Gene3D" id="1.20.59.20">
    <property type="match status" value="1"/>
</dbReference>
<evidence type="ECO:0000256" key="5">
    <source>
        <dbReference type="ARBA" id="ARBA00022741"/>
    </source>
</evidence>
<dbReference type="InterPro" id="IPR012795">
    <property type="entry name" value="tRNA_Ile_lys_synt_N"/>
</dbReference>
<evidence type="ECO:0000256" key="8">
    <source>
        <dbReference type="HAMAP-Rule" id="MF_01161"/>
    </source>
</evidence>
<dbReference type="Pfam" id="PF11734">
    <property type="entry name" value="TilS_C"/>
    <property type="match status" value="1"/>
</dbReference>
<dbReference type="AlphaFoldDB" id="A0A014M1P4"/>
<dbReference type="PANTHER" id="PTHR43033:SF1">
    <property type="entry name" value="TRNA(ILE)-LYSIDINE SYNTHASE-RELATED"/>
    <property type="match status" value="1"/>
</dbReference>
<dbReference type="NCBIfam" id="TIGR02432">
    <property type="entry name" value="lysidine_TilS_N"/>
    <property type="match status" value="1"/>
</dbReference>
<dbReference type="SMART" id="SM00977">
    <property type="entry name" value="TilS_C"/>
    <property type="match status" value="1"/>
</dbReference>
<gene>
    <name evidence="8 10" type="primary">tilS</name>
    <name evidence="10" type="ORF">BG55_11360</name>
</gene>
<comment type="catalytic activity">
    <reaction evidence="7 8">
        <text>cytidine(34) in tRNA(Ile2) + L-lysine + ATP = lysidine(34) in tRNA(Ile2) + AMP + diphosphate + H(+)</text>
        <dbReference type="Rhea" id="RHEA:43744"/>
        <dbReference type="Rhea" id="RHEA-COMP:10625"/>
        <dbReference type="Rhea" id="RHEA-COMP:10670"/>
        <dbReference type="ChEBI" id="CHEBI:15378"/>
        <dbReference type="ChEBI" id="CHEBI:30616"/>
        <dbReference type="ChEBI" id="CHEBI:32551"/>
        <dbReference type="ChEBI" id="CHEBI:33019"/>
        <dbReference type="ChEBI" id="CHEBI:82748"/>
        <dbReference type="ChEBI" id="CHEBI:83665"/>
        <dbReference type="ChEBI" id="CHEBI:456215"/>
        <dbReference type="EC" id="6.3.4.19"/>
    </reaction>
</comment>
<name>A0A014M1P4_9GAMM</name>
<evidence type="ECO:0000313" key="11">
    <source>
        <dbReference type="Proteomes" id="UP000019918"/>
    </source>
</evidence>
<comment type="domain">
    <text evidence="8">The N-terminal region contains the highly conserved SGGXDS motif, predicted to be a P-loop motif involved in ATP binding.</text>
</comment>
<dbReference type="SUPFAM" id="SSF82829">
    <property type="entry name" value="MesJ substrate recognition domain-like"/>
    <property type="match status" value="1"/>
</dbReference>
<comment type="function">
    <text evidence="8">Ligates lysine onto the cytidine present at position 34 of the AUA codon-specific tRNA(Ile) that contains the anticodon CAU, in an ATP-dependent manner. Cytidine is converted to lysidine, thus changing the amino acid specificity of the tRNA from methionine to isoleucine.</text>
</comment>
<feature type="domain" description="Lysidine-tRNA(Ile) synthetase C-terminal" evidence="9">
    <location>
        <begin position="387"/>
        <end position="458"/>
    </location>
</feature>
<accession>A0A014M1P4</accession>
<dbReference type="PATRIC" id="fig|69222.5.peg.2360"/>
<evidence type="ECO:0000259" key="9">
    <source>
        <dbReference type="SMART" id="SM00977"/>
    </source>
</evidence>
<dbReference type="InterPro" id="IPR012796">
    <property type="entry name" value="Lysidine-tRNA-synth_C"/>
</dbReference>
<dbReference type="OrthoDB" id="9807403at2"/>
<dbReference type="InterPro" id="IPR014729">
    <property type="entry name" value="Rossmann-like_a/b/a_fold"/>
</dbReference>
<dbReference type="RefSeq" id="WP_034937326.1">
    <property type="nucleotide sequence ID" value="NZ_JFHN01000045.1"/>
</dbReference>
<dbReference type="GO" id="GO:0006400">
    <property type="term" value="P:tRNA modification"/>
    <property type="evidence" value="ECO:0007669"/>
    <property type="project" value="UniProtKB-UniRule"/>
</dbReference>
<dbReference type="Pfam" id="PF01171">
    <property type="entry name" value="ATP_bind_3"/>
    <property type="match status" value="1"/>
</dbReference>
<dbReference type="InterPro" id="IPR012094">
    <property type="entry name" value="tRNA_Ile_lys_synt"/>
</dbReference>
<evidence type="ECO:0000256" key="4">
    <source>
        <dbReference type="ARBA" id="ARBA00022694"/>
    </source>
</evidence>
<dbReference type="CDD" id="cd01992">
    <property type="entry name" value="TilS_N"/>
    <property type="match status" value="1"/>
</dbReference>
<keyword evidence="4 8" id="KW-0819">tRNA processing</keyword>
<dbReference type="STRING" id="69222.BG55_11360"/>
<keyword evidence="3 8" id="KW-0436">Ligase</keyword>
<dbReference type="EMBL" id="JFHN01000045">
    <property type="protein sequence ID" value="EXU75721.1"/>
    <property type="molecule type" value="Genomic_DNA"/>
</dbReference>